<keyword evidence="1" id="KW-0547">Nucleotide-binding</keyword>
<dbReference type="SUPFAM" id="SSF52540">
    <property type="entry name" value="P-loop containing nucleoside triphosphate hydrolases"/>
    <property type="match status" value="1"/>
</dbReference>
<dbReference type="PANTHER" id="PTHR23076:SF97">
    <property type="entry name" value="ATP-DEPENDENT ZINC METALLOPROTEASE YME1L1"/>
    <property type="match status" value="1"/>
</dbReference>
<dbReference type="PROSITE" id="PS00674">
    <property type="entry name" value="AAA"/>
    <property type="match status" value="1"/>
</dbReference>
<evidence type="ECO:0000256" key="1">
    <source>
        <dbReference type="RuleBase" id="RU003651"/>
    </source>
</evidence>
<dbReference type="InterPro" id="IPR003593">
    <property type="entry name" value="AAA+_ATPase"/>
</dbReference>
<sequence>MTYRMTRAKQAHNLATLVATMLIRRSIRPFLPASNFIVAIEIPDRIDIDLYEMVTRQLLKRDHILDIDDSVTVHDAAELTQSAGPLISKFRDARRVVIFYTNDEEISPDLNVMIDLRTCIGSPRAVHFMAAARTLGASMNEEEAAYLVTRPLRDVRLAARPGRPIGRLVQHLQSLSRRDVEAAAKVHPPGSLVLECMEGYGPAKNWGLQLAEDIKRWTRGEIEWRDVDRGILLNGPPGSGKTTYARALANSCGINLITESAAAWQAKGHLGDMLKAMRRAFGAARAAQPTLLLLDEFDSFGHRGVTADDRNYDYKVQVVNGLLECLDPSDGREGVVVIATTNNAAAIDPAFLRPGRLERVIDIPLPDPEARKAILEFHLRHRYIGDFDHFRDCTEGWSGADLEKLARDARRLARHAARTEVTESDVIAVMPAVVTLTEEERFRLAVHEVGHAIVGYSLRPDSLVKVTITGRRPRTKSWQAIGATQFDEALPFMPTARHFQDIIAIFLAGMAAERAVFGDHFAGSGGASSADLVLATDFATMMERTFAFGDGLLADMGTGNRPMESLRLADPVLRDAVRRRLDVEYKRAAAIIEEGKSALLRLATRLSQSLELSAEEVRETFAQTRCARQARKRKSRT</sequence>
<dbReference type="Gene3D" id="1.20.58.760">
    <property type="entry name" value="Peptidase M41"/>
    <property type="match status" value="1"/>
</dbReference>
<proteinExistence type="inferred from homology"/>
<dbReference type="Pfam" id="PF01434">
    <property type="entry name" value="Peptidase_M41"/>
    <property type="match status" value="1"/>
</dbReference>
<organism evidence="3 4">
    <name type="scientific">Shinella curvata</name>
    <dbReference type="NCBI Taxonomy" id="1817964"/>
    <lineage>
        <taxon>Bacteria</taxon>
        <taxon>Pseudomonadati</taxon>
        <taxon>Pseudomonadota</taxon>
        <taxon>Alphaproteobacteria</taxon>
        <taxon>Hyphomicrobiales</taxon>
        <taxon>Rhizobiaceae</taxon>
        <taxon>Shinella</taxon>
    </lineage>
</organism>
<keyword evidence="4" id="KW-1185">Reference proteome</keyword>
<dbReference type="Proteomes" id="UP001177080">
    <property type="component" value="Unassembled WGS sequence"/>
</dbReference>
<dbReference type="Gene3D" id="1.10.8.60">
    <property type="match status" value="1"/>
</dbReference>
<dbReference type="SUPFAM" id="SSF140990">
    <property type="entry name" value="FtsH protease domain-like"/>
    <property type="match status" value="1"/>
</dbReference>
<dbReference type="InterPro" id="IPR003960">
    <property type="entry name" value="ATPase_AAA_CS"/>
</dbReference>
<dbReference type="InterPro" id="IPR000642">
    <property type="entry name" value="Peptidase_M41"/>
</dbReference>
<protein>
    <submittedName>
        <fullName evidence="3">AAA family ATPase</fullName>
    </submittedName>
</protein>
<dbReference type="InterPro" id="IPR003959">
    <property type="entry name" value="ATPase_AAA_core"/>
</dbReference>
<evidence type="ECO:0000259" key="2">
    <source>
        <dbReference type="SMART" id="SM00382"/>
    </source>
</evidence>
<keyword evidence="1" id="KW-0067">ATP-binding</keyword>
<dbReference type="Pfam" id="PF00004">
    <property type="entry name" value="AAA"/>
    <property type="match status" value="1"/>
</dbReference>
<comment type="caution">
    <text evidence="3">The sequence shown here is derived from an EMBL/GenBank/DDBJ whole genome shotgun (WGS) entry which is preliminary data.</text>
</comment>
<reference evidence="3" key="1">
    <citation type="submission" date="2022-04" db="EMBL/GenBank/DDBJ databases">
        <title>Shinella lacus sp. nov., a novel member of the genus Shinella from water.</title>
        <authorList>
            <person name="Deng Y."/>
        </authorList>
    </citation>
    <scope>NUCLEOTIDE SEQUENCE</scope>
    <source>
        <strain evidence="3">JCM 31239</strain>
    </source>
</reference>
<dbReference type="CDD" id="cd19481">
    <property type="entry name" value="RecA-like_protease"/>
    <property type="match status" value="1"/>
</dbReference>
<accession>A0ABT8XP24</accession>
<dbReference type="InterPro" id="IPR037219">
    <property type="entry name" value="Peptidase_M41-like"/>
</dbReference>
<comment type="similarity">
    <text evidence="1">Belongs to the AAA ATPase family.</text>
</comment>
<dbReference type="RefSeq" id="WP_244764108.1">
    <property type="nucleotide sequence ID" value="NZ_JALJCJ010000012.1"/>
</dbReference>
<dbReference type="InterPro" id="IPR027417">
    <property type="entry name" value="P-loop_NTPase"/>
</dbReference>
<dbReference type="Gene3D" id="3.40.50.300">
    <property type="entry name" value="P-loop containing nucleotide triphosphate hydrolases"/>
    <property type="match status" value="1"/>
</dbReference>
<gene>
    <name evidence="3" type="ORF">GB928_027690</name>
</gene>
<evidence type="ECO:0000313" key="3">
    <source>
        <dbReference type="EMBL" id="MDO6124971.1"/>
    </source>
</evidence>
<feature type="domain" description="AAA+ ATPase" evidence="2">
    <location>
        <begin position="227"/>
        <end position="367"/>
    </location>
</feature>
<dbReference type="PANTHER" id="PTHR23076">
    <property type="entry name" value="METALLOPROTEASE M41 FTSH"/>
    <property type="match status" value="1"/>
</dbReference>
<dbReference type="EMBL" id="WHSC02000019">
    <property type="protein sequence ID" value="MDO6124971.1"/>
    <property type="molecule type" value="Genomic_DNA"/>
</dbReference>
<name>A0ABT8XP24_9HYPH</name>
<evidence type="ECO:0000313" key="4">
    <source>
        <dbReference type="Proteomes" id="UP001177080"/>
    </source>
</evidence>
<dbReference type="SMART" id="SM00382">
    <property type="entry name" value="AAA"/>
    <property type="match status" value="1"/>
</dbReference>